<evidence type="ECO:0000313" key="1">
    <source>
        <dbReference type="EMBL" id="QFS44967.1"/>
    </source>
</evidence>
<sequence>MIDLPDNIPDLRLVYLNELNCDRLQTQPNNPISQEMPFVIAW</sequence>
<organism evidence="1 2">
    <name type="scientific">Nostoc sphaeroides CCNUC1</name>
    <dbReference type="NCBI Taxonomy" id="2653204"/>
    <lineage>
        <taxon>Bacteria</taxon>
        <taxon>Bacillati</taxon>
        <taxon>Cyanobacteriota</taxon>
        <taxon>Cyanophyceae</taxon>
        <taxon>Nostocales</taxon>
        <taxon>Nostocaceae</taxon>
        <taxon>Nostoc</taxon>
    </lineage>
</organism>
<dbReference type="RefSeq" id="WP_267313660.1">
    <property type="nucleotide sequence ID" value="NZ_CP045226.1"/>
</dbReference>
<reference evidence="1 2" key="1">
    <citation type="submission" date="2019-10" db="EMBL/GenBank/DDBJ databases">
        <title>Genomic and transcriptomic insights into the perfect genentic adaptation of a filamentous nitrogen-fixing cyanobacterium to rice fields.</title>
        <authorList>
            <person name="Chen Z."/>
        </authorList>
    </citation>
    <scope>NUCLEOTIDE SEQUENCE [LARGE SCALE GENOMIC DNA]</scope>
    <source>
        <strain evidence="1">CCNUC1</strain>
    </source>
</reference>
<dbReference type="Proteomes" id="UP000326678">
    <property type="component" value="Chromosome Gxm1"/>
</dbReference>
<dbReference type="KEGG" id="nsh:GXM_02442"/>
<proteinExistence type="predicted"/>
<protein>
    <submittedName>
        <fullName evidence="1">Uncharacterized protein</fullName>
    </submittedName>
</protein>
<dbReference type="AlphaFoldDB" id="A0A5P8VX68"/>
<name>A0A5P8VX68_9NOSO</name>
<evidence type="ECO:0000313" key="2">
    <source>
        <dbReference type="Proteomes" id="UP000326678"/>
    </source>
</evidence>
<gene>
    <name evidence="1" type="ORF">GXM_02442</name>
</gene>
<keyword evidence="2" id="KW-1185">Reference proteome</keyword>
<dbReference type="EMBL" id="CP045226">
    <property type="protein sequence ID" value="QFS44967.1"/>
    <property type="molecule type" value="Genomic_DNA"/>
</dbReference>
<accession>A0A5P8VX68</accession>